<gene>
    <name evidence="1" type="ORF">ERS132370_00100</name>
</gene>
<dbReference type="AlphaFoldDB" id="A0A123TKK7"/>
<sequence>MAFIHLDGNWQNVKADNLFEVTTEELKLFHKRKHERLSPELTKAFFLRIRLENIRKLEGTDE</sequence>
<proteinExistence type="predicted"/>
<dbReference type="Proteomes" id="UP000072933">
    <property type="component" value="Unassembled WGS sequence"/>
</dbReference>
<reference evidence="1 2" key="1">
    <citation type="submission" date="2016-02" db="EMBL/GenBank/DDBJ databases">
        <authorList>
            <consortium name="Pathogen Informatics"/>
        </authorList>
    </citation>
    <scope>NUCLEOTIDE SEQUENCE [LARGE SCALE GENOMIC DNA]</scope>
    <source>
        <strain evidence="1 2">LSS8</strain>
    </source>
</reference>
<dbReference type="EMBL" id="FIID01000001">
    <property type="protein sequence ID" value="CYV39317.1"/>
    <property type="molecule type" value="Genomic_DNA"/>
</dbReference>
<evidence type="ECO:0000313" key="2">
    <source>
        <dbReference type="Proteomes" id="UP000072933"/>
    </source>
</evidence>
<evidence type="ECO:0000313" key="1">
    <source>
        <dbReference type="EMBL" id="CYV39317.1"/>
    </source>
</evidence>
<protein>
    <submittedName>
        <fullName evidence="1">Uncharacterized protein</fullName>
    </submittedName>
</protein>
<dbReference type="RefSeq" id="WP_044669086.1">
    <property type="nucleotide sequence ID" value="NZ_CEJO01000026.1"/>
</dbReference>
<accession>A0A123TKK7</accession>
<organism evidence="1 2">
    <name type="scientific">Streptococcus suis</name>
    <dbReference type="NCBI Taxonomy" id="1307"/>
    <lineage>
        <taxon>Bacteria</taxon>
        <taxon>Bacillati</taxon>
        <taxon>Bacillota</taxon>
        <taxon>Bacilli</taxon>
        <taxon>Lactobacillales</taxon>
        <taxon>Streptococcaceae</taxon>
        <taxon>Streptococcus</taxon>
    </lineage>
</organism>
<name>A0A123TKK7_STRSU</name>